<dbReference type="EMBL" id="CAJGYO010000915">
    <property type="protein sequence ID" value="CAD6344205.1"/>
    <property type="molecule type" value="Genomic_DNA"/>
</dbReference>
<protein>
    <recommendedName>
        <fullName evidence="2">Disease resistance R13L4/SHOC-2-like LRR domain-containing protein</fullName>
    </recommendedName>
</protein>
<evidence type="ECO:0000259" key="2">
    <source>
        <dbReference type="Pfam" id="PF23598"/>
    </source>
</evidence>
<sequence>MVLDLICSLSREESFATRLTDDCNQITTYLESKVRRLSIHNTTRPTMNMSKLRSLTINNPAIINSMPPMSCFYLLRVLDLEDCNLKDHPSLDFVGKLFHLRYLSLLNTGYAGDLPREIGKLQFLQTLCFHETDIKEVPLSIFGLRQLMFLLAGDTTRLPTSGLRNLSSLELLVMNMDSANIAEELGHLTQLRVLWVMLRKDKEGRWDESMCRVLLGSLGKLHRIQTLGVRISDDVEVDVEGSIDSLWNLSRLVIYGTSRLPKWIDPTSFLPLYYLDIKVGQVRSEDIQVLGMLRALRVLEVKVAGAKQVFERFMIRADAFSCLTRCKFSGFSTVPSMFPTGAMPKLQRFKFYIRPENFGDSGLTVDDLALSHLLSLQTVRVRLDGEDTVSEELAMKVKEALRNEARAHPNHPDIDIRIDGQWIQLCMYVFLFLPLHDLDGSITFLSERLL</sequence>
<dbReference type="Gene3D" id="3.80.10.10">
    <property type="entry name" value="Ribonuclease Inhibitor"/>
    <property type="match status" value="1"/>
</dbReference>
<dbReference type="PANTHER" id="PTHR47186:SF22">
    <property type="entry name" value="OS11G0589401 PROTEIN"/>
    <property type="match status" value="1"/>
</dbReference>
<keyword evidence="4" id="KW-1185">Reference proteome</keyword>
<gene>
    <name evidence="3" type="ORF">NCGR_LOCUS68303</name>
</gene>
<feature type="domain" description="Disease resistance R13L4/SHOC-2-like LRR" evidence="2">
    <location>
        <begin position="51"/>
        <end position="414"/>
    </location>
</feature>
<dbReference type="InterPro" id="IPR032675">
    <property type="entry name" value="LRR_dom_sf"/>
</dbReference>
<dbReference type="Proteomes" id="UP000604825">
    <property type="component" value="Unassembled WGS sequence"/>
</dbReference>
<evidence type="ECO:0000313" key="3">
    <source>
        <dbReference type="EMBL" id="CAD6344205.1"/>
    </source>
</evidence>
<name>A0A811SSG1_9POAL</name>
<comment type="caution">
    <text evidence="3">The sequence shown here is derived from an EMBL/GenBank/DDBJ whole genome shotgun (WGS) entry which is preliminary data.</text>
</comment>
<accession>A0A811SSG1</accession>
<dbReference type="InterPro" id="IPR055414">
    <property type="entry name" value="LRR_R13L4/SHOC2-like"/>
</dbReference>
<proteinExistence type="predicted"/>
<dbReference type="SUPFAM" id="SSF52058">
    <property type="entry name" value="L domain-like"/>
    <property type="match status" value="1"/>
</dbReference>
<evidence type="ECO:0000313" key="4">
    <source>
        <dbReference type="Proteomes" id="UP000604825"/>
    </source>
</evidence>
<dbReference type="Pfam" id="PF23598">
    <property type="entry name" value="LRR_14"/>
    <property type="match status" value="1"/>
</dbReference>
<evidence type="ECO:0000256" key="1">
    <source>
        <dbReference type="ARBA" id="ARBA00022737"/>
    </source>
</evidence>
<dbReference type="OrthoDB" id="693179at2759"/>
<dbReference type="PANTHER" id="PTHR47186">
    <property type="entry name" value="LEUCINE-RICH REPEAT-CONTAINING PROTEIN 57"/>
    <property type="match status" value="1"/>
</dbReference>
<reference evidence="3" key="1">
    <citation type="submission" date="2020-10" db="EMBL/GenBank/DDBJ databases">
        <authorList>
            <person name="Han B."/>
            <person name="Lu T."/>
            <person name="Zhao Q."/>
            <person name="Huang X."/>
            <person name="Zhao Y."/>
        </authorList>
    </citation>
    <scope>NUCLEOTIDE SEQUENCE</scope>
</reference>
<organism evidence="3 4">
    <name type="scientific">Miscanthus lutarioriparius</name>
    <dbReference type="NCBI Taxonomy" id="422564"/>
    <lineage>
        <taxon>Eukaryota</taxon>
        <taxon>Viridiplantae</taxon>
        <taxon>Streptophyta</taxon>
        <taxon>Embryophyta</taxon>
        <taxon>Tracheophyta</taxon>
        <taxon>Spermatophyta</taxon>
        <taxon>Magnoliopsida</taxon>
        <taxon>Liliopsida</taxon>
        <taxon>Poales</taxon>
        <taxon>Poaceae</taxon>
        <taxon>PACMAD clade</taxon>
        <taxon>Panicoideae</taxon>
        <taxon>Andropogonodae</taxon>
        <taxon>Andropogoneae</taxon>
        <taxon>Saccharinae</taxon>
        <taxon>Miscanthus</taxon>
    </lineage>
</organism>
<keyword evidence="1" id="KW-0677">Repeat</keyword>
<dbReference type="AlphaFoldDB" id="A0A811SSG1"/>